<keyword evidence="15" id="KW-1185">Reference proteome</keyword>
<keyword evidence="5 12" id="KW-0812">Transmembrane</keyword>
<evidence type="ECO:0000256" key="7">
    <source>
        <dbReference type="ARBA" id="ARBA00022777"/>
    </source>
</evidence>
<feature type="transmembrane region" description="Helical" evidence="12">
    <location>
        <begin position="287"/>
        <end position="309"/>
    </location>
</feature>
<name>A0A934MP73_9BACL</name>
<dbReference type="RefSeq" id="WP_199017657.1">
    <property type="nucleotide sequence ID" value="NZ_JAELUP010000005.1"/>
</dbReference>
<dbReference type="InterPro" id="IPR036890">
    <property type="entry name" value="HATPase_C_sf"/>
</dbReference>
<keyword evidence="10" id="KW-0902">Two-component regulatory system</keyword>
<dbReference type="GO" id="GO:0005524">
    <property type="term" value="F:ATP binding"/>
    <property type="evidence" value="ECO:0007669"/>
    <property type="project" value="UniProtKB-KW"/>
</dbReference>
<dbReference type="InterPro" id="IPR003660">
    <property type="entry name" value="HAMP_dom"/>
</dbReference>
<evidence type="ECO:0000256" key="9">
    <source>
        <dbReference type="ARBA" id="ARBA00022989"/>
    </source>
</evidence>
<dbReference type="SMART" id="SM00304">
    <property type="entry name" value="HAMP"/>
    <property type="match status" value="1"/>
</dbReference>
<keyword evidence="8" id="KW-0067">ATP-binding</keyword>
<evidence type="ECO:0000256" key="6">
    <source>
        <dbReference type="ARBA" id="ARBA00022741"/>
    </source>
</evidence>
<evidence type="ECO:0000259" key="13">
    <source>
        <dbReference type="PROSITE" id="PS50885"/>
    </source>
</evidence>
<keyword evidence="3" id="KW-0597">Phosphoprotein</keyword>
<organism evidence="14 15">
    <name type="scientific">Paenibacillus roseus</name>
    <dbReference type="NCBI Taxonomy" id="2798579"/>
    <lineage>
        <taxon>Bacteria</taxon>
        <taxon>Bacillati</taxon>
        <taxon>Bacillota</taxon>
        <taxon>Bacilli</taxon>
        <taxon>Bacillales</taxon>
        <taxon>Paenibacillaceae</taxon>
        <taxon>Paenibacillus</taxon>
    </lineage>
</organism>
<keyword evidence="4" id="KW-0808">Transferase</keyword>
<evidence type="ECO:0000256" key="12">
    <source>
        <dbReference type="SAM" id="Phobius"/>
    </source>
</evidence>
<evidence type="ECO:0000256" key="4">
    <source>
        <dbReference type="ARBA" id="ARBA00022679"/>
    </source>
</evidence>
<dbReference type="PROSITE" id="PS50885">
    <property type="entry name" value="HAMP"/>
    <property type="match status" value="1"/>
</dbReference>
<dbReference type="Pfam" id="PF06580">
    <property type="entry name" value="His_kinase"/>
    <property type="match status" value="1"/>
</dbReference>
<feature type="domain" description="HAMP" evidence="13">
    <location>
        <begin position="311"/>
        <end position="363"/>
    </location>
</feature>
<evidence type="ECO:0000256" key="8">
    <source>
        <dbReference type="ARBA" id="ARBA00022840"/>
    </source>
</evidence>
<keyword evidence="9 12" id="KW-1133">Transmembrane helix</keyword>
<dbReference type="AlphaFoldDB" id="A0A934MP73"/>
<dbReference type="SUPFAM" id="SSF55874">
    <property type="entry name" value="ATPase domain of HSP90 chaperone/DNA topoisomerase II/histidine kinase"/>
    <property type="match status" value="1"/>
</dbReference>
<keyword evidence="11 12" id="KW-0472">Membrane</keyword>
<evidence type="ECO:0000313" key="15">
    <source>
        <dbReference type="Proteomes" id="UP000640274"/>
    </source>
</evidence>
<dbReference type="EMBL" id="JAELUP010000005">
    <property type="protein sequence ID" value="MBJ6360129.1"/>
    <property type="molecule type" value="Genomic_DNA"/>
</dbReference>
<dbReference type="GO" id="GO:0000155">
    <property type="term" value="F:phosphorelay sensor kinase activity"/>
    <property type="evidence" value="ECO:0007669"/>
    <property type="project" value="InterPro"/>
</dbReference>
<evidence type="ECO:0000256" key="5">
    <source>
        <dbReference type="ARBA" id="ARBA00022692"/>
    </source>
</evidence>
<reference evidence="14" key="1">
    <citation type="submission" date="2020-12" db="EMBL/GenBank/DDBJ databases">
        <authorList>
            <person name="Huq M.A."/>
        </authorList>
    </citation>
    <scope>NUCLEOTIDE SEQUENCE</scope>
    <source>
        <strain evidence="14">MAHUQ-46</strain>
    </source>
</reference>
<gene>
    <name evidence="14" type="ORF">JFN88_02185</name>
</gene>
<evidence type="ECO:0000313" key="14">
    <source>
        <dbReference type="EMBL" id="MBJ6360129.1"/>
    </source>
</evidence>
<dbReference type="Gene3D" id="3.30.565.10">
    <property type="entry name" value="Histidine kinase-like ATPase, C-terminal domain"/>
    <property type="match status" value="1"/>
</dbReference>
<evidence type="ECO:0000256" key="11">
    <source>
        <dbReference type="ARBA" id="ARBA00023136"/>
    </source>
</evidence>
<dbReference type="CDD" id="cd06225">
    <property type="entry name" value="HAMP"/>
    <property type="match status" value="1"/>
</dbReference>
<keyword evidence="2" id="KW-1003">Cell membrane</keyword>
<dbReference type="Gene3D" id="6.10.340.10">
    <property type="match status" value="1"/>
</dbReference>
<sequence length="583" mass="68084">MKIVSLYRKWIGRFIFRKLNIGIGSALLVVFILLGVAIYNNFYLILEKKELELLTIRAEKLKIQFADIIERSKYDSLSLYQGGDNTMQNAVYEMFLPDNIPAADSREAVLQQNYIKNVILHMLSRNPYASAVLMYRVADSKLFMESQQQKHRIDLDFPVEAFFHSFPKSYKHPYFGSTDELLQPKQQVLYIANPIYNPLSIHPDKVYGYQLMALNTAAITKEFDAQSTDYRLIIKQDDRVLLDSRPDEPFDLHTTKDLISLHTINNSRIDIIGISYKSSLQSKLNNIMISILFTLGLSWIICLIIIHVIQRLIVGRFNQMSSHFKNVQRNPFTNLMPVQGEDEISDLIMRFNRMTLELQNHINQVYVAEIHKRNAEFVALKTQIHPHFLYNTLESLRMQALISDQPELANKIYHLGRLYRWMLQPTDDLISIQEELAHTNYYLELLMLGKSNRIKLRALTELSLENCFMLKFTLQPIIENAIQHGRLEQYDNPCITLEIRRQDELLVIEISNNGQPLTLEEHSRLTRQLQTANAFPDEHLGLKNIHERIKYYYGNGFGLSLPGIHQEEEPFRLLMIFPHKRQV</sequence>
<evidence type="ECO:0000256" key="10">
    <source>
        <dbReference type="ARBA" id="ARBA00023012"/>
    </source>
</evidence>
<dbReference type="PANTHER" id="PTHR34220:SF11">
    <property type="entry name" value="SENSOR PROTEIN KINASE HPTS"/>
    <property type="match status" value="1"/>
</dbReference>
<keyword evidence="7 14" id="KW-0418">Kinase</keyword>
<accession>A0A934MP73</accession>
<dbReference type="InterPro" id="IPR050640">
    <property type="entry name" value="Bact_2-comp_sensor_kinase"/>
</dbReference>
<comment type="caution">
    <text evidence="14">The sequence shown here is derived from an EMBL/GenBank/DDBJ whole genome shotgun (WGS) entry which is preliminary data.</text>
</comment>
<proteinExistence type="predicted"/>
<dbReference type="InterPro" id="IPR010559">
    <property type="entry name" value="Sig_transdc_His_kin_internal"/>
</dbReference>
<dbReference type="PANTHER" id="PTHR34220">
    <property type="entry name" value="SENSOR HISTIDINE KINASE YPDA"/>
    <property type="match status" value="1"/>
</dbReference>
<protein>
    <submittedName>
        <fullName evidence="14">Histidine kinase</fullName>
    </submittedName>
</protein>
<keyword evidence="6" id="KW-0547">Nucleotide-binding</keyword>
<comment type="subcellular location">
    <subcellularLocation>
        <location evidence="1">Cell membrane</location>
        <topology evidence="1">Multi-pass membrane protein</topology>
    </subcellularLocation>
</comment>
<dbReference type="Proteomes" id="UP000640274">
    <property type="component" value="Unassembled WGS sequence"/>
</dbReference>
<evidence type="ECO:0000256" key="1">
    <source>
        <dbReference type="ARBA" id="ARBA00004651"/>
    </source>
</evidence>
<feature type="transmembrane region" description="Helical" evidence="12">
    <location>
        <begin position="21"/>
        <end position="39"/>
    </location>
</feature>
<dbReference type="GO" id="GO:0005886">
    <property type="term" value="C:plasma membrane"/>
    <property type="evidence" value="ECO:0007669"/>
    <property type="project" value="UniProtKB-SubCell"/>
</dbReference>
<evidence type="ECO:0000256" key="3">
    <source>
        <dbReference type="ARBA" id="ARBA00022553"/>
    </source>
</evidence>
<evidence type="ECO:0000256" key="2">
    <source>
        <dbReference type="ARBA" id="ARBA00022475"/>
    </source>
</evidence>
<dbReference type="Pfam" id="PF00672">
    <property type="entry name" value="HAMP"/>
    <property type="match status" value="1"/>
</dbReference>